<organism evidence="1 2">
    <name type="scientific">Chromobacterium paludis</name>
    <dbReference type="NCBI Taxonomy" id="2605945"/>
    <lineage>
        <taxon>Bacteria</taxon>
        <taxon>Pseudomonadati</taxon>
        <taxon>Pseudomonadota</taxon>
        <taxon>Betaproteobacteria</taxon>
        <taxon>Neisseriales</taxon>
        <taxon>Chromobacteriaceae</taxon>
        <taxon>Chromobacterium</taxon>
    </lineage>
</organism>
<accession>A0A5C1DF97</accession>
<reference evidence="1 2" key="1">
    <citation type="submission" date="2019-08" db="EMBL/GenBank/DDBJ databases">
        <title>Chromobacterium paludis, a novel bacterium isolated from a Maryland marsh pond.</title>
        <authorList>
            <person name="Blackburn M.B."/>
            <person name="Gundersen-Rindal D.E."/>
        </authorList>
    </citation>
    <scope>NUCLEOTIDE SEQUENCE [LARGE SCALE GENOMIC DNA]</scope>
    <source>
        <strain evidence="2">IIBBL 257-1</strain>
    </source>
</reference>
<dbReference type="Proteomes" id="UP000322079">
    <property type="component" value="Chromosome"/>
</dbReference>
<evidence type="ECO:0000313" key="2">
    <source>
        <dbReference type="Proteomes" id="UP000322079"/>
    </source>
</evidence>
<dbReference type="AlphaFoldDB" id="A0A5C1DF97"/>
<keyword evidence="2" id="KW-1185">Reference proteome</keyword>
<sequence length="109" mass="12896">MSIDLRDHFATHAPADIPAWFEWKPERERPSIPSKFELDSEELRQQLEGLGDWLNEKDVHPDVVELASRMARARKAAEQWDKQRDIGRYIAWRWAYADMMVAARLKAEF</sequence>
<protein>
    <submittedName>
        <fullName evidence="1">Uncharacterized protein</fullName>
    </submittedName>
</protein>
<dbReference type="EMBL" id="CP043473">
    <property type="protein sequence ID" value="QEL55464.1"/>
    <property type="molecule type" value="Genomic_DNA"/>
</dbReference>
<dbReference type="RefSeq" id="WP_149295827.1">
    <property type="nucleotide sequence ID" value="NZ_CP043473.1"/>
</dbReference>
<proteinExistence type="predicted"/>
<name>A0A5C1DF97_9NEIS</name>
<gene>
    <name evidence="1" type="ORF">FYK34_07755</name>
</gene>
<dbReference type="KEGG" id="chrm:FYK34_07755"/>
<evidence type="ECO:0000313" key="1">
    <source>
        <dbReference type="EMBL" id="QEL55464.1"/>
    </source>
</evidence>